<dbReference type="KEGG" id="iis:EYM_05525"/>
<dbReference type="AlphaFoldDB" id="A0A0U3FT24"/>
<keyword evidence="1" id="KW-0812">Transmembrane</keyword>
<dbReference type="EMBL" id="CP006867">
    <property type="protein sequence ID" value="ALU12592.1"/>
    <property type="molecule type" value="Genomic_DNA"/>
</dbReference>
<dbReference type="GeneID" id="30680488"/>
<reference evidence="2 3" key="1">
    <citation type="submission" date="2013-11" db="EMBL/GenBank/DDBJ databases">
        <title>Comparative genomics of Ignicoccus.</title>
        <authorList>
            <person name="Podar M."/>
        </authorList>
    </citation>
    <scope>NUCLEOTIDE SEQUENCE [LARGE SCALE GENOMIC DNA]</scope>
    <source>
        <strain evidence="2 3">DSM 13165</strain>
    </source>
</reference>
<keyword evidence="1" id="KW-1133">Transmembrane helix</keyword>
<feature type="transmembrane region" description="Helical" evidence="1">
    <location>
        <begin position="159"/>
        <end position="178"/>
    </location>
</feature>
<keyword evidence="1" id="KW-0472">Membrane</keyword>
<feature type="transmembrane region" description="Helical" evidence="1">
    <location>
        <begin position="40"/>
        <end position="59"/>
    </location>
</feature>
<feature type="transmembrane region" description="Helical" evidence="1">
    <location>
        <begin position="187"/>
        <end position="205"/>
    </location>
</feature>
<dbReference type="RefSeq" id="WP_075050019.1">
    <property type="nucleotide sequence ID" value="NZ_CP006867.1"/>
</dbReference>
<feature type="transmembrane region" description="Helical" evidence="1">
    <location>
        <begin position="125"/>
        <end position="147"/>
    </location>
</feature>
<dbReference type="STRING" id="940295.EYM_05525"/>
<organism evidence="2 3">
    <name type="scientific">Ignicoccus islandicus DSM 13165</name>
    <dbReference type="NCBI Taxonomy" id="940295"/>
    <lineage>
        <taxon>Archaea</taxon>
        <taxon>Thermoproteota</taxon>
        <taxon>Thermoprotei</taxon>
        <taxon>Desulfurococcales</taxon>
        <taxon>Desulfurococcaceae</taxon>
        <taxon>Ignicoccus</taxon>
    </lineage>
</organism>
<proteinExistence type="predicted"/>
<feature type="transmembrane region" description="Helical" evidence="1">
    <location>
        <begin position="93"/>
        <end position="113"/>
    </location>
</feature>
<gene>
    <name evidence="2" type="ORF">EYM_05525</name>
</gene>
<feature type="transmembrane region" description="Helical" evidence="1">
    <location>
        <begin position="211"/>
        <end position="232"/>
    </location>
</feature>
<name>A0A0U3FT24_9CREN</name>
<evidence type="ECO:0000313" key="2">
    <source>
        <dbReference type="EMBL" id="ALU12592.1"/>
    </source>
</evidence>
<evidence type="ECO:0000313" key="3">
    <source>
        <dbReference type="Proteomes" id="UP000060778"/>
    </source>
</evidence>
<dbReference type="Proteomes" id="UP000060778">
    <property type="component" value="Chromosome"/>
</dbReference>
<sequence length="235" mass="26235">MESEWPLRDYILMIAVVVLLLTSLGVLNFAFINYSTHYEWMPYVAGPIVGAVYLISLIIPLVSRSYTLYMLGILVFMIPTLLAYVITYDDSSIYGYEDVAFLLVLDLLFAMLLHRMEGTDSFTSSVTYSISISLVALTSLIAVTISFRNGTVYQLDTQSLLLLSSIASFLSVISTFTLKKSFALTSLLINYLLILIIAVSINFVYPDVTIWMFLAPLLGINAIPAYLIYVYGVES</sequence>
<accession>A0A0U3FT24</accession>
<protein>
    <submittedName>
        <fullName evidence="2">Uncharacterized protein</fullName>
    </submittedName>
</protein>
<evidence type="ECO:0000256" key="1">
    <source>
        <dbReference type="SAM" id="Phobius"/>
    </source>
</evidence>
<feature type="transmembrane region" description="Helical" evidence="1">
    <location>
        <begin position="12"/>
        <end position="34"/>
    </location>
</feature>
<keyword evidence="3" id="KW-1185">Reference proteome</keyword>
<feature type="transmembrane region" description="Helical" evidence="1">
    <location>
        <begin position="66"/>
        <end position="87"/>
    </location>
</feature>